<name>A0A0F7ZUX4_9HYPO</name>
<evidence type="ECO:0000313" key="2">
    <source>
        <dbReference type="Proteomes" id="UP000054481"/>
    </source>
</evidence>
<dbReference type="EMBL" id="KQ030516">
    <property type="protein sequence ID" value="KJZ75618.1"/>
    <property type="molecule type" value="Genomic_DNA"/>
</dbReference>
<dbReference type="GO" id="GO:0043248">
    <property type="term" value="P:proteasome assembly"/>
    <property type="evidence" value="ECO:0007669"/>
    <property type="project" value="InterPro"/>
</dbReference>
<proteinExistence type="predicted"/>
<evidence type="ECO:0000313" key="1">
    <source>
        <dbReference type="EMBL" id="KJZ75618.1"/>
    </source>
</evidence>
<dbReference type="Proteomes" id="UP000054481">
    <property type="component" value="Unassembled WGS sequence"/>
</dbReference>
<protein>
    <recommendedName>
        <fullName evidence="3">Proteasome assembly chaperone 3</fullName>
    </recommendedName>
</protein>
<keyword evidence="2" id="KW-1185">Reference proteome</keyword>
<evidence type="ECO:0008006" key="3">
    <source>
        <dbReference type="Google" id="ProtNLM"/>
    </source>
</evidence>
<accession>A0A0F7ZUX4</accession>
<reference evidence="1 2" key="1">
    <citation type="journal article" date="2014" name="Genome Biol. Evol.">
        <title>Comparative genomics and transcriptomics analyses reveal divergent lifestyle features of nematode endoparasitic fungus Hirsutella minnesotensis.</title>
        <authorList>
            <person name="Lai Y."/>
            <person name="Liu K."/>
            <person name="Zhang X."/>
            <person name="Zhang X."/>
            <person name="Li K."/>
            <person name="Wang N."/>
            <person name="Shu C."/>
            <person name="Wu Y."/>
            <person name="Wang C."/>
            <person name="Bushley K.E."/>
            <person name="Xiang M."/>
            <person name="Liu X."/>
        </authorList>
    </citation>
    <scope>NUCLEOTIDE SEQUENCE [LARGE SCALE GENOMIC DNA]</scope>
    <source>
        <strain evidence="1 2">3608</strain>
    </source>
</reference>
<sequence length="149" mass="16150">MAETTENLTQLSIPLPHSLDTRIYLRLSTQAKAVLLCLTTASQDDVATPRAMGSFVYALPNRFDAQQPLATTLFPHEPTLEFTTRLAKLIARRTQLPAYVTNSISFADAGMGGDVEEEMEAFRNIVQVVVDRLGASRASPGTATANGKP</sequence>
<gene>
    <name evidence="1" type="ORF">HIM_05081</name>
</gene>
<dbReference type="OrthoDB" id="5407417at2759"/>
<dbReference type="AlphaFoldDB" id="A0A0F7ZUX4"/>
<dbReference type="InterPro" id="IPR032157">
    <property type="entry name" value="PAC4"/>
</dbReference>
<organism evidence="1 2">
    <name type="scientific">Hirsutella minnesotensis 3608</name>
    <dbReference type="NCBI Taxonomy" id="1043627"/>
    <lineage>
        <taxon>Eukaryota</taxon>
        <taxon>Fungi</taxon>
        <taxon>Dikarya</taxon>
        <taxon>Ascomycota</taxon>
        <taxon>Pezizomycotina</taxon>
        <taxon>Sordariomycetes</taxon>
        <taxon>Hypocreomycetidae</taxon>
        <taxon>Hypocreales</taxon>
        <taxon>Ophiocordycipitaceae</taxon>
        <taxon>Hirsutella</taxon>
    </lineage>
</organism>
<dbReference type="Pfam" id="PF16093">
    <property type="entry name" value="PAC4"/>
    <property type="match status" value="1"/>
</dbReference>
<dbReference type="Gene3D" id="3.30.230.100">
    <property type="match status" value="1"/>
</dbReference>